<feature type="compositionally biased region" description="Low complexity" evidence="1">
    <location>
        <begin position="638"/>
        <end position="647"/>
    </location>
</feature>
<feature type="compositionally biased region" description="Basic and acidic residues" evidence="1">
    <location>
        <begin position="522"/>
        <end position="531"/>
    </location>
</feature>
<dbReference type="EMBL" id="CAUWAG010000004">
    <property type="protein sequence ID" value="CAJ2502968.1"/>
    <property type="molecule type" value="Genomic_DNA"/>
</dbReference>
<feature type="compositionally biased region" description="Basic and acidic residues" evidence="1">
    <location>
        <begin position="762"/>
        <end position="786"/>
    </location>
</feature>
<feature type="compositionally biased region" description="Low complexity" evidence="1">
    <location>
        <begin position="577"/>
        <end position="596"/>
    </location>
</feature>
<name>A0AAI8YFM4_9PEZI</name>
<feature type="compositionally biased region" description="Basic and acidic residues" evidence="1">
    <location>
        <begin position="540"/>
        <end position="549"/>
    </location>
</feature>
<feature type="region of interest" description="Disordered" evidence="1">
    <location>
        <begin position="481"/>
        <end position="531"/>
    </location>
</feature>
<feature type="region of interest" description="Disordered" evidence="1">
    <location>
        <begin position="540"/>
        <end position="559"/>
    </location>
</feature>
<accession>A0AAI8YFM4</accession>
<gene>
    <name evidence="2" type="ORF">KHLLAP_LOCUS3436</name>
</gene>
<feature type="compositionally biased region" description="Polar residues" evidence="1">
    <location>
        <begin position="74"/>
        <end position="84"/>
    </location>
</feature>
<evidence type="ECO:0000313" key="2">
    <source>
        <dbReference type="EMBL" id="CAJ2502968.1"/>
    </source>
</evidence>
<keyword evidence="3" id="KW-1185">Reference proteome</keyword>
<feature type="region of interest" description="Disordered" evidence="1">
    <location>
        <begin position="260"/>
        <end position="375"/>
    </location>
</feature>
<feature type="compositionally biased region" description="Basic and acidic residues" evidence="1">
    <location>
        <begin position="496"/>
        <end position="513"/>
    </location>
</feature>
<feature type="compositionally biased region" description="Basic and acidic residues" evidence="1">
    <location>
        <begin position="803"/>
        <end position="829"/>
    </location>
</feature>
<organism evidence="2 3">
    <name type="scientific">Anthostomella pinea</name>
    <dbReference type="NCBI Taxonomy" id="933095"/>
    <lineage>
        <taxon>Eukaryota</taxon>
        <taxon>Fungi</taxon>
        <taxon>Dikarya</taxon>
        <taxon>Ascomycota</taxon>
        <taxon>Pezizomycotina</taxon>
        <taxon>Sordariomycetes</taxon>
        <taxon>Xylariomycetidae</taxon>
        <taxon>Xylariales</taxon>
        <taxon>Xylariaceae</taxon>
        <taxon>Anthostomella</taxon>
    </lineage>
</organism>
<protein>
    <submittedName>
        <fullName evidence="2">Uu.00g103620.m01.CDS01</fullName>
    </submittedName>
</protein>
<reference evidence="2" key="1">
    <citation type="submission" date="2023-10" db="EMBL/GenBank/DDBJ databases">
        <authorList>
            <person name="Hackl T."/>
        </authorList>
    </citation>
    <scope>NUCLEOTIDE SEQUENCE</scope>
</reference>
<dbReference type="AlphaFoldDB" id="A0AAI8YFM4"/>
<feature type="region of interest" description="Disordered" evidence="1">
    <location>
        <begin position="574"/>
        <end position="675"/>
    </location>
</feature>
<feature type="compositionally biased region" description="Polar residues" evidence="1">
    <location>
        <begin position="205"/>
        <end position="222"/>
    </location>
</feature>
<proteinExistence type="predicted"/>
<feature type="region of interest" description="Disordered" evidence="1">
    <location>
        <begin position="868"/>
        <end position="893"/>
    </location>
</feature>
<sequence length="893" mass="98643">MASPFQNPGMSSPDPSGPVATPANELRPAPLRIRPRKSDITSEDSSSSHKQHVSEVREFSTTLLRKAMSRHPTPVSSEAPSQHRTISHKLGSLVSKFEVLDAENSMPAGASRHSDTAQKARPSGIPRASGGLRQAMLPELIPQSPSSVELPPRQVPAPAASERRRSMLPVSTRTPIAKADETTAGHSPFSKAVKSEPSPLRLPMSASSRQDSPAKAESSTPASVKVWRTPRDTKNTPEKAEFSDHASIRAAEATRQIKTQKLSVADLRKSFEQGARPASTRAKTPEKSKLRPQTPPSALGRTHRVELKSKQSEQFTPTPPPPMVSSRVYSPTKALLTSSQSKQKSKETGATKPVAGRAEEGSQHPKGFGPWTDGSSGIYLQESQKPSKVSTLRKFFDRPLLRASSPMAFMHLRRNRGHMEPPVSEPHPHFSTYFPAESTATFSTHTTVQRRAHVPSPALTTEISINDFSCDFIGDAKQPGEFDALHNSQSKNHGSRKYESPVKDRVQQFERLDSNAPSVKTPTHDRAKSHDTVLHFAFKARERNDEKKPSPSGWHPIRQRGTAIWRRISNSFRHSVDSCSDDSSSTDSDEPGSSSSDDVKAEGTTRPSPSPPQRLYRRSSRFGYHLYRTSEEDRPAASYSSGGESSSIDIPHELTAKLENRPPPMSHVRRFPSHRRVSMRKSFPFMTRESSGIDSSVRFDFGLDGAILTKMTRKDGKQAASEDIPQAHQEPSPFSAAQQDPEALQNVLSKHSVAERKRRKREEKQRRRDEKARKKEEKGKGKEIAREYAYVVPSAINRPPGILKKENEKQRSVEAHNQRAKSKSEKSWEPKTTSGFVVRLNEAEMNSPKPARPGQVKRIVNMFKDKSASTMFKDKSTSGLRLGSKGNGGGSAA</sequence>
<feature type="region of interest" description="Disordered" evidence="1">
    <location>
        <begin position="712"/>
        <end position="833"/>
    </location>
</feature>
<evidence type="ECO:0000256" key="1">
    <source>
        <dbReference type="SAM" id="MobiDB-lite"/>
    </source>
</evidence>
<feature type="compositionally biased region" description="Polar residues" evidence="1">
    <location>
        <begin position="1"/>
        <end position="14"/>
    </location>
</feature>
<evidence type="ECO:0000313" key="3">
    <source>
        <dbReference type="Proteomes" id="UP001295740"/>
    </source>
</evidence>
<feature type="compositionally biased region" description="Basic and acidic residues" evidence="1">
    <location>
        <begin position="229"/>
        <end position="247"/>
    </location>
</feature>
<feature type="compositionally biased region" description="Basic and acidic residues" evidence="1">
    <location>
        <begin position="650"/>
        <end position="660"/>
    </location>
</feature>
<comment type="caution">
    <text evidence="2">The sequence shown here is derived from an EMBL/GenBank/DDBJ whole genome shotgun (WGS) entry which is preliminary data.</text>
</comment>
<feature type="region of interest" description="Disordered" evidence="1">
    <location>
        <begin position="1"/>
        <end position="87"/>
    </location>
</feature>
<feature type="region of interest" description="Disordered" evidence="1">
    <location>
        <begin position="104"/>
        <end position="247"/>
    </location>
</feature>
<dbReference type="Proteomes" id="UP001295740">
    <property type="component" value="Unassembled WGS sequence"/>
</dbReference>